<dbReference type="GO" id="GO:1904047">
    <property type="term" value="F:S-adenosyl-L-methionine binding"/>
    <property type="evidence" value="ECO:0007669"/>
    <property type="project" value="UniProtKB-UniRule"/>
</dbReference>
<keyword evidence="2 8" id="KW-0949">S-adenosyl-L-methionine</keyword>
<evidence type="ECO:0000256" key="3">
    <source>
        <dbReference type="ARBA" id="ARBA00022723"/>
    </source>
</evidence>
<dbReference type="UniPathway" id="UPA00391"/>
<dbReference type="GO" id="GO:0008616">
    <property type="term" value="P:tRNA queuosine(34) biosynthetic process"/>
    <property type="evidence" value="ECO:0007669"/>
    <property type="project" value="UniProtKB-UniRule"/>
</dbReference>
<comment type="cofactor">
    <cofactor evidence="8">
        <name>[4Fe-4S] cluster</name>
        <dbReference type="ChEBI" id="CHEBI:49883"/>
    </cofactor>
    <text evidence="8">Binds 1 [4Fe-4S] cluster. The cluster is coordinated with 3 cysteines and an exchangeable S-adenosyl-L-methionine.</text>
</comment>
<dbReference type="STRING" id="1302690.BUE76_18225"/>
<dbReference type="SFLD" id="SFLDS00029">
    <property type="entry name" value="Radical_SAM"/>
    <property type="match status" value="1"/>
</dbReference>
<feature type="binding site" evidence="8">
    <location>
        <position position="62"/>
    </location>
    <ligand>
        <name>[4Fe-4S] cluster</name>
        <dbReference type="ChEBI" id="CHEBI:49883"/>
        <note>4Fe-4S-S-AdoMet</note>
    </ligand>
</feature>
<dbReference type="GO" id="GO:0000287">
    <property type="term" value="F:magnesium ion binding"/>
    <property type="evidence" value="ECO:0007669"/>
    <property type="project" value="UniProtKB-UniRule"/>
</dbReference>
<dbReference type="PANTHER" id="PTHR42836">
    <property type="entry name" value="7-CARBOXY-7-DEAZAGUANINE SYNTHASE"/>
    <property type="match status" value="1"/>
</dbReference>
<evidence type="ECO:0000259" key="9">
    <source>
        <dbReference type="PROSITE" id="PS51918"/>
    </source>
</evidence>
<dbReference type="InterPro" id="IPR024924">
    <property type="entry name" value="7-CO-7-deazaguanine_synth-like"/>
</dbReference>
<evidence type="ECO:0000313" key="11">
    <source>
        <dbReference type="Proteomes" id="UP000184368"/>
    </source>
</evidence>
<evidence type="ECO:0000313" key="10">
    <source>
        <dbReference type="EMBL" id="SHF48723.1"/>
    </source>
</evidence>
<feature type="binding site" evidence="8">
    <location>
        <begin position="61"/>
        <end position="63"/>
    </location>
    <ligand>
        <name>S-adenosyl-L-methionine</name>
        <dbReference type="ChEBI" id="CHEBI:59789"/>
    </ligand>
</feature>
<feature type="domain" description="Radical SAM core" evidence="9">
    <location>
        <begin position="42"/>
        <end position="222"/>
    </location>
</feature>
<keyword evidence="6 8" id="KW-0411">Iron-sulfur</keyword>
<dbReference type="PANTHER" id="PTHR42836:SF1">
    <property type="entry name" value="7-CARBOXY-7-DEAZAGUANINE SYNTHASE"/>
    <property type="match status" value="1"/>
</dbReference>
<feature type="binding site" evidence="8">
    <location>
        <position position="55"/>
    </location>
    <ligand>
        <name>[4Fe-4S] cluster</name>
        <dbReference type="ChEBI" id="CHEBI:49883"/>
        <note>4Fe-4S-S-AdoMet</note>
    </ligand>
</feature>
<proteinExistence type="inferred from homology"/>
<keyword evidence="8" id="KW-0671">Queuosine biosynthesis</keyword>
<feature type="binding site" evidence="8">
    <location>
        <position position="222"/>
    </location>
    <ligand>
        <name>substrate</name>
    </ligand>
</feature>
<dbReference type="Pfam" id="PF04055">
    <property type="entry name" value="Radical_SAM"/>
    <property type="match status" value="1"/>
</dbReference>
<feature type="binding site" evidence="8">
    <location>
        <position position="96"/>
    </location>
    <ligand>
        <name>substrate</name>
    </ligand>
</feature>
<comment type="pathway">
    <text evidence="8">Purine metabolism; 7-cyano-7-deazaguanine biosynthesis.</text>
</comment>
<comment type="function">
    <text evidence="8">Catalyzes the complex heterocyclic radical-mediated conversion of 6-carboxy-5,6,7,8-tetrahydropterin (CPH4) to 7-carboxy-7-deazaguanine (CDG), a step common to the biosynthetic pathways of all 7-deazapurine-containing compounds.</text>
</comment>
<reference evidence="10 11" key="1">
    <citation type="submission" date="2016-11" db="EMBL/GenBank/DDBJ databases">
        <authorList>
            <person name="Jaros S."/>
            <person name="Januszkiewicz K."/>
            <person name="Wedrychowicz H."/>
        </authorList>
    </citation>
    <scope>NUCLEOTIDE SEQUENCE [LARGE SCALE GENOMIC DNA]</scope>
    <source>
        <strain evidence="10 11">DSM 26897</strain>
    </source>
</reference>
<dbReference type="EC" id="4.3.99.3" evidence="8"/>
<evidence type="ECO:0000256" key="6">
    <source>
        <dbReference type="ARBA" id="ARBA00023014"/>
    </source>
</evidence>
<name>A0A1M5C1S8_9BACT</name>
<dbReference type="PROSITE" id="PS51918">
    <property type="entry name" value="RADICAL_SAM"/>
    <property type="match status" value="1"/>
</dbReference>
<dbReference type="GO" id="GO:0016840">
    <property type="term" value="F:carbon-nitrogen lyase activity"/>
    <property type="evidence" value="ECO:0007669"/>
    <property type="project" value="UniProtKB-UniRule"/>
</dbReference>
<evidence type="ECO:0000256" key="1">
    <source>
        <dbReference type="ARBA" id="ARBA00022485"/>
    </source>
</evidence>
<keyword evidence="5 8" id="KW-0408">Iron</keyword>
<comment type="cofactor">
    <cofactor evidence="8">
        <name>Mg(2+)</name>
        <dbReference type="ChEBI" id="CHEBI:18420"/>
    </cofactor>
</comment>
<dbReference type="SUPFAM" id="SSF102114">
    <property type="entry name" value="Radical SAM enzymes"/>
    <property type="match status" value="1"/>
</dbReference>
<evidence type="ECO:0000256" key="7">
    <source>
        <dbReference type="ARBA" id="ARBA00023239"/>
    </source>
</evidence>
<evidence type="ECO:0000256" key="4">
    <source>
        <dbReference type="ARBA" id="ARBA00022842"/>
    </source>
</evidence>
<dbReference type="InterPro" id="IPR007197">
    <property type="entry name" value="rSAM"/>
</dbReference>
<feature type="binding site" evidence="8">
    <location>
        <position position="51"/>
    </location>
    <ligand>
        <name>substrate</name>
    </ligand>
</feature>
<organism evidence="10 11">
    <name type="scientific">Cnuella takakiae</name>
    <dbReference type="NCBI Taxonomy" id="1302690"/>
    <lineage>
        <taxon>Bacteria</taxon>
        <taxon>Pseudomonadati</taxon>
        <taxon>Bacteroidota</taxon>
        <taxon>Chitinophagia</taxon>
        <taxon>Chitinophagales</taxon>
        <taxon>Chitinophagaceae</taxon>
        <taxon>Cnuella</taxon>
    </lineage>
</organism>
<feature type="binding site" evidence="8">
    <location>
        <position position="98"/>
    </location>
    <ligand>
        <name>S-adenosyl-L-methionine</name>
        <dbReference type="ChEBI" id="CHEBI:59789"/>
    </ligand>
</feature>
<dbReference type="Gene3D" id="3.20.20.70">
    <property type="entry name" value="Aldolase class I"/>
    <property type="match status" value="1"/>
</dbReference>
<dbReference type="Proteomes" id="UP000184368">
    <property type="component" value="Unassembled WGS sequence"/>
</dbReference>
<dbReference type="PIRSF" id="PIRSF000370">
    <property type="entry name" value="QueE"/>
    <property type="match status" value="1"/>
</dbReference>
<comment type="subunit">
    <text evidence="8">Homodimer.</text>
</comment>
<keyword evidence="11" id="KW-1185">Reference proteome</keyword>
<keyword evidence="7 8" id="KW-0456">Lyase</keyword>
<comment type="cofactor">
    <cofactor evidence="8">
        <name>S-adenosyl-L-methionine</name>
        <dbReference type="ChEBI" id="CHEBI:59789"/>
    </cofactor>
    <text evidence="8">Binds 1 S-adenosyl-L-methionine per subunit.</text>
</comment>
<keyword evidence="1 8" id="KW-0004">4Fe-4S</keyword>
<keyword evidence="3 8" id="KW-0479">Metal-binding</keyword>
<dbReference type="InterPro" id="IPR058240">
    <property type="entry name" value="rSAM_sf"/>
</dbReference>
<dbReference type="AlphaFoldDB" id="A0A1M5C1S8"/>
<sequence length="222" mass="24757">MAAFVQIQLSTCEQSDMTELATKTTTLPVMEHFYTLQGEGAYMGKAAYFIRLGGCDVGCVWCDVKESWDAAKHPQWAIADLVATVKATPTEIVVITGGEPLMHDLTELTGQLKAAGLRTHIETSGSSPLSGTLDWITLSPKKFKQPLRGVLPHAHELKIVVFNKSDFDWARQWAAQVGPHCRLYIQPEWSKAAQITPLIIEFIKENPQWQLSLQVHKYINVP</sequence>
<comment type="similarity">
    <text evidence="8">Belongs to the radical SAM superfamily. 7-carboxy-7-deazaguanine synthase family.</text>
</comment>
<dbReference type="EMBL" id="FQUO01000008">
    <property type="protein sequence ID" value="SHF48723.1"/>
    <property type="molecule type" value="Genomic_DNA"/>
</dbReference>
<evidence type="ECO:0000256" key="2">
    <source>
        <dbReference type="ARBA" id="ARBA00022691"/>
    </source>
</evidence>
<feature type="binding site" evidence="8">
    <location>
        <begin position="36"/>
        <end position="38"/>
    </location>
    <ligand>
        <name>substrate</name>
    </ligand>
</feature>
<dbReference type="GO" id="GO:0051539">
    <property type="term" value="F:4 iron, 4 sulfur cluster binding"/>
    <property type="evidence" value="ECO:0007669"/>
    <property type="project" value="UniProtKB-UniRule"/>
</dbReference>
<keyword evidence="4 8" id="KW-0460">Magnesium</keyword>
<comment type="catalytic activity">
    <reaction evidence="8">
        <text>6-carboxy-5,6,7,8-tetrahydropterin + H(+) = 7-carboxy-7-carbaguanine + NH4(+)</text>
        <dbReference type="Rhea" id="RHEA:27974"/>
        <dbReference type="ChEBI" id="CHEBI:15378"/>
        <dbReference type="ChEBI" id="CHEBI:28938"/>
        <dbReference type="ChEBI" id="CHEBI:61032"/>
        <dbReference type="ChEBI" id="CHEBI:61036"/>
        <dbReference type="EC" id="4.3.99.3"/>
    </reaction>
</comment>
<gene>
    <name evidence="8" type="primary">queE</name>
    <name evidence="10" type="ORF">SAMN05444008_108196</name>
</gene>
<dbReference type="HAMAP" id="MF_00917">
    <property type="entry name" value="QueE"/>
    <property type="match status" value="1"/>
</dbReference>
<feature type="binding site" evidence="8">
    <location>
        <position position="59"/>
    </location>
    <ligand>
        <name>[4Fe-4S] cluster</name>
        <dbReference type="ChEBI" id="CHEBI:49883"/>
        <note>4Fe-4S-S-AdoMet</note>
    </ligand>
</feature>
<evidence type="ECO:0000256" key="8">
    <source>
        <dbReference type="HAMAP-Rule" id="MF_00917"/>
    </source>
</evidence>
<evidence type="ECO:0000256" key="5">
    <source>
        <dbReference type="ARBA" id="ARBA00023004"/>
    </source>
</evidence>
<comment type="caution">
    <text evidence="8">Lacks conserved residue(s) required for the propagation of feature annotation.</text>
</comment>
<feature type="binding site" evidence="8">
    <location>
        <begin position="139"/>
        <end position="141"/>
    </location>
    <ligand>
        <name>S-adenosyl-L-methionine</name>
        <dbReference type="ChEBI" id="CHEBI:59789"/>
    </ligand>
</feature>
<protein>
    <recommendedName>
        <fullName evidence="8">7-carboxy-7-deazaguanine synthase</fullName>
        <shortName evidence="8">CDG synthase</shortName>
        <ecNumber evidence="8">4.3.99.3</ecNumber>
    </recommendedName>
    <alternativeName>
        <fullName evidence="8">Queuosine biosynthesis protein QueE</fullName>
    </alternativeName>
</protein>
<accession>A0A1M5C1S8</accession>
<dbReference type="InterPro" id="IPR013785">
    <property type="entry name" value="Aldolase_TIM"/>
</dbReference>